<comment type="caution">
    <text evidence="1">The sequence shown here is derived from an EMBL/GenBank/DDBJ whole genome shotgun (WGS) entry which is preliminary data.</text>
</comment>
<dbReference type="EMBL" id="JASUXU010000038">
    <property type="protein sequence ID" value="KAK0318140.1"/>
    <property type="molecule type" value="Genomic_DNA"/>
</dbReference>
<name>A0AAN6FK86_9PEZI</name>
<protein>
    <submittedName>
        <fullName evidence="1">Uncharacterized protein</fullName>
    </submittedName>
</protein>
<organism evidence="1 2">
    <name type="scientific">Friedmanniomyces endolithicus</name>
    <dbReference type="NCBI Taxonomy" id="329885"/>
    <lineage>
        <taxon>Eukaryota</taxon>
        <taxon>Fungi</taxon>
        <taxon>Dikarya</taxon>
        <taxon>Ascomycota</taxon>
        <taxon>Pezizomycotina</taxon>
        <taxon>Dothideomycetes</taxon>
        <taxon>Dothideomycetidae</taxon>
        <taxon>Mycosphaerellales</taxon>
        <taxon>Teratosphaeriaceae</taxon>
        <taxon>Friedmanniomyces</taxon>
    </lineage>
</organism>
<evidence type="ECO:0000313" key="1">
    <source>
        <dbReference type="EMBL" id="KAK0318140.1"/>
    </source>
</evidence>
<gene>
    <name evidence="1" type="ORF">LTR82_010839</name>
</gene>
<proteinExistence type="predicted"/>
<dbReference type="Proteomes" id="UP001168146">
    <property type="component" value="Unassembled WGS sequence"/>
</dbReference>
<sequence length="189" mass="19387">MPKNTGIEIQRASVVVRSPFPPLAEGGTVLADDDPVDDVVIEVLVVVLEAEGRVDVGGVPIMAADELSRVVDDVAVGVLLVVLVAEGNADVLLGEAGVLESPAVLEVDAKLWDAGPEVGFNSEAAASVVVFTTKLAAGVPVSTSPAREAMQSIISIESGPGLYTITLPYGSTTPQQNTLTGQPVLIHVV</sequence>
<accession>A0AAN6FK86</accession>
<evidence type="ECO:0000313" key="2">
    <source>
        <dbReference type="Proteomes" id="UP001168146"/>
    </source>
</evidence>
<reference evidence="1" key="1">
    <citation type="submission" date="2021-12" db="EMBL/GenBank/DDBJ databases">
        <title>Black yeast isolated from Biological Soil Crust.</title>
        <authorList>
            <person name="Kurbessoian T."/>
        </authorList>
    </citation>
    <scope>NUCLEOTIDE SEQUENCE</scope>
    <source>
        <strain evidence="1">CCFEE 5208</strain>
    </source>
</reference>
<dbReference type="AlphaFoldDB" id="A0AAN6FK86"/>